<evidence type="ECO:0000256" key="9">
    <source>
        <dbReference type="ARBA" id="ARBA00023242"/>
    </source>
</evidence>
<evidence type="ECO:0000256" key="1">
    <source>
        <dbReference type="ARBA" id="ARBA00004232"/>
    </source>
</evidence>
<dbReference type="GO" id="GO:0031965">
    <property type="term" value="C:nuclear membrane"/>
    <property type="evidence" value="ECO:0007669"/>
    <property type="project" value="UniProtKB-SubCell"/>
</dbReference>
<evidence type="ECO:0000256" key="7">
    <source>
        <dbReference type="ARBA" id="ARBA00023098"/>
    </source>
</evidence>
<dbReference type="OrthoDB" id="5599171at2759"/>
<evidence type="ECO:0000256" key="6">
    <source>
        <dbReference type="ARBA" id="ARBA00022989"/>
    </source>
</evidence>
<evidence type="ECO:0000256" key="4">
    <source>
        <dbReference type="ARBA" id="ARBA00022490"/>
    </source>
</evidence>
<evidence type="ECO:0000256" key="11">
    <source>
        <dbReference type="SAM" id="Phobius"/>
    </source>
</evidence>
<dbReference type="AlphaFoldDB" id="A0A067MGY6"/>
<evidence type="ECO:0000256" key="3">
    <source>
        <dbReference type="ARBA" id="ARBA00010998"/>
    </source>
</evidence>
<keyword evidence="7" id="KW-0443">Lipid metabolism</keyword>
<dbReference type="EMBL" id="KL198061">
    <property type="protein sequence ID" value="KDQ11167.1"/>
    <property type="molecule type" value="Genomic_DNA"/>
</dbReference>
<dbReference type="STRING" id="930990.A0A067MGY6"/>
<evidence type="ECO:0000256" key="8">
    <source>
        <dbReference type="ARBA" id="ARBA00023136"/>
    </source>
</evidence>
<evidence type="ECO:0000256" key="10">
    <source>
        <dbReference type="ARBA" id="ARBA00030458"/>
    </source>
</evidence>
<dbReference type="InterPro" id="IPR005605">
    <property type="entry name" value="Spo7"/>
</dbReference>
<feature type="transmembrane region" description="Helical" evidence="11">
    <location>
        <begin position="94"/>
        <end position="117"/>
    </location>
</feature>
<accession>A0A067MGY6</accession>
<evidence type="ECO:0000256" key="2">
    <source>
        <dbReference type="ARBA" id="ARBA00004496"/>
    </source>
</evidence>
<evidence type="ECO:0000256" key="5">
    <source>
        <dbReference type="ARBA" id="ARBA00022692"/>
    </source>
</evidence>
<keyword evidence="8 11" id="KW-0472">Membrane</keyword>
<keyword evidence="6 11" id="KW-1133">Transmembrane helix</keyword>
<comment type="subcellular location">
    <subcellularLocation>
        <location evidence="2">Cytoplasm</location>
    </subcellularLocation>
    <subcellularLocation>
        <location evidence="1">Nucleus membrane</location>
        <topology evidence="1">Multi-pass membrane protein</topology>
    </subcellularLocation>
</comment>
<dbReference type="InParanoid" id="A0A067MGY6"/>
<dbReference type="HOGENOM" id="CLU_146210_0_0_1"/>
<dbReference type="PANTHER" id="PTHR20996">
    <property type="entry name" value="NUCLEAR ENVELOPE PHOSPHATASE-REGULATORY SUBUNIT 1"/>
    <property type="match status" value="1"/>
</dbReference>
<comment type="similarity">
    <text evidence="3">Belongs to the CNEP1R1 family.</text>
</comment>
<dbReference type="InterPro" id="IPR019168">
    <property type="entry name" value="NEP1-R1"/>
</dbReference>
<evidence type="ECO:0000313" key="12">
    <source>
        <dbReference type="EMBL" id="KDQ11167.1"/>
    </source>
</evidence>
<dbReference type="PANTHER" id="PTHR20996:SF1">
    <property type="entry name" value="NUCLEAR ENVELOPE PHOSPHATASE-REGULATORY SUBUNIT 1"/>
    <property type="match status" value="1"/>
</dbReference>
<feature type="transmembrane region" description="Helical" evidence="11">
    <location>
        <begin position="47"/>
        <end position="74"/>
    </location>
</feature>
<dbReference type="GO" id="GO:0006629">
    <property type="term" value="P:lipid metabolic process"/>
    <property type="evidence" value="ECO:0007669"/>
    <property type="project" value="UniProtKB-KW"/>
</dbReference>
<name>A0A067MGY6_BOTB1</name>
<keyword evidence="13" id="KW-1185">Reference proteome</keyword>
<gene>
    <name evidence="12" type="ORF">BOTBODRAFT_114838</name>
</gene>
<dbReference type="GO" id="GO:0019888">
    <property type="term" value="F:protein phosphatase regulator activity"/>
    <property type="evidence" value="ECO:0007669"/>
    <property type="project" value="InterPro"/>
</dbReference>
<evidence type="ECO:0000313" key="13">
    <source>
        <dbReference type="Proteomes" id="UP000027195"/>
    </source>
</evidence>
<keyword evidence="9" id="KW-0539">Nucleus</keyword>
<protein>
    <recommendedName>
        <fullName evidence="10">Transmembrane protein 188</fullName>
    </recommendedName>
</protein>
<organism evidence="12 13">
    <name type="scientific">Botryobasidium botryosum (strain FD-172 SS1)</name>
    <dbReference type="NCBI Taxonomy" id="930990"/>
    <lineage>
        <taxon>Eukaryota</taxon>
        <taxon>Fungi</taxon>
        <taxon>Dikarya</taxon>
        <taxon>Basidiomycota</taxon>
        <taxon>Agaricomycotina</taxon>
        <taxon>Agaricomycetes</taxon>
        <taxon>Cantharellales</taxon>
        <taxon>Botryobasidiaceae</taxon>
        <taxon>Botryobasidium</taxon>
    </lineage>
</organism>
<dbReference type="Proteomes" id="UP000027195">
    <property type="component" value="Unassembled WGS sequence"/>
</dbReference>
<dbReference type="GO" id="GO:0005737">
    <property type="term" value="C:cytoplasm"/>
    <property type="evidence" value="ECO:0007669"/>
    <property type="project" value="UniProtKB-SubCell"/>
</dbReference>
<dbReference type="Pfam" id="PF03907">
    <property type="entry name" value="Spo7"/>
    <property type="match status" value="1"/>
</dbReference>
<keyword evidence="4" id="KW-0963">Cytoplasm</keyword>
<dbReference type="GO" id="GO:0071595">
    <property type="term" value="C:Nem1-Spo7 phosphatase complex"/>
    <property type="evidence" value="ECO:0007669"/>
    <property type="project" value="InterPro"/>
</dbReference>
<proteinExistence type="inferred from homology"/>
<sequence>MPRSVRNSRGSFQPPSDQATYRDLLLFEERLKTNAARLRRRKGRYQVFLTNLVLVIIVLSSDFVLNTSFLSLPFKLILKHLPPTVVPPSLHENFVLHPYVTPGILLVAVTTLVLFYASGLYAEKIGYANRYVAS</sequence>
<keyword evidence="5 11" id="KW-0812">Transmembrane</keyword>
<reference evidence="13" key="1">
    <citation type="journal article" date="2014" name="Proc. Natl. Acad. Sci. U.S.A.">
        <title>Extensive sampling of basidiomycete genomes demonstrates inadequacy of the white-rot/brown-rot paradigm for wood decay fungi.</title>
        <authorList>
            <person name="Riley R."/>
            <person name="Salamov A.A."/>
            <person name="Brown D.W."/>
            <person name="Nagy L.G."/>
            <person name="Floudas D."/>
            <person name="Held B.W."/>
            <person name="Levasseur A."/>
            <person name="Lombard V."/>
            <person name="Morin E."/>
            <person name="Otillar R."/>
            <person name="Lindquist E.A."/>
            <person name="Sun H."/>
            <person name="LaButti K.M."/>
            <person name="Schmutz J."/>
            <person name="Jabbour D."/>
            <person name="Luo H."/>
            <person name="Baker S.E."/>
            <person name="Pisabarro A.G."/>
            <person name="Walton J.D."/>
            <person name="Blanchette R.A."/>
            <person name="Henrissat B."/>
            <person name="Martin F."/>
            <person name="Cullen D."/>
            <person name="Hibbett D.S."/>
            <person name="Grigoriev I.V."/>
        </authorList>
    </citation>
    <scope>NUCLEOTIDE SEQUENCE [LARGE SCALE GENOMIC DNA]</scope>
    <source>
        <strain evidence="13">FD-172 SS1</strain>
    </source>
</reference>